<dbReference type="InterPro" id="IPR001096">
    <property type="entry name" value="Peptidase_C13"/>
</dbReference>
<dbReference type="AlphaFoldDB" id="A0A4W3JFL6"/>
<dbReference type="GeneTree" id="ENSGT00940000154782"/>
<protein>
    <recommendedName>
        <fullName evidence="4">Peptidase C13 family protein</fullName>
    </recommendedName>
</protein>
<reference evidence="2" key="4">
    <citation type="submission" date="2025-08" db="UniProtKB">
        <authorList>
            <consortium name="Ensembl"/>
        </authorList>
    </citation>
    <scope>IDENTIFICATION</scope>
</reference>
<accession>A0A4W3JFL6</accession>
<reference evidence="3" key="1">
    <citation type="journal article" date="2006" name="Science">
        <title>Ancient noncoding elements conserved in the human genome.</title>
        <authorList>
            <person name="Venkatesh B."/>
            <person name="Kirkness E.F."/>
            <person name="Loh Y.H."/>
            <person name="Halpern A.L."/>
            <person name="Lee A.P."/>
            <person name="Johnson J."/>
            <person name="Dandona N."/>
            <person name="Viswanathan L.D."/>
            <person name="Tay A."/>
            <person name="Venter J.C."/>
            <person name="Strausberg R.L."/>
            <person name="Brenner S."/>
        </authorList>
    </citation>
    <scope>NUCLEOTIDE SEQUENCE [LARGE SCALE GENOMIC DNA]</scope>
</reference>
<reference evidence="3" key="3">
    <citation type="journal article" date="2014" name="Nature">
        <title>Elephant shark genome provides unique insights into gnathostome evolution.</title>
        <authorList>
            <consortium name="International Elephant Shark Genome Sequencing Consortium"/>
            <person name="Venkatesh B."/>
            <person name="Lee A.P."/>
            <person name="Ravi V."/>
            <person name="Maurya A.K."/>
            <person name="Lian M.M."/>
            <person name="Swann J.B."/>
            <person name="Ohta Y."/>
            <person name="Flajnik M.F."/>
            <person name="Sutoh Y."/>
            <person name="Kasahara M."/>
            <person name="Hoon S."/>
            <person name="Gangu V."/>
            <person name="Roy S.W."/>
            <person name="Irimia M."/>
            <person name="Korzh V."/>
            <person name="Kondrychyn I."/>
            <person name="Lim Z.W."/>
            <person name="Tay B.H."/>
            <person name="Tohari S."/>
            <person name="Kong K.W."/>
            <person name="Ho S."/>
            <person name="Lorente-Galdos B."/>
            <person name="Quilez J."/>
            <person name="Marques-Bonet T."/>
            <person name="Raney B.J."/>
            <person name="Ingham P.W."/>
            <person name="Tay A."/>
            <person name="Hillier L.W."/>
            <person name="Minx P."/>
            <person name="Boehm T."/>
            <person name="Wilson R.K."/>
            <person name="Brenner S."/>
            <person name="Warren W.C."/>
        </authorList>
    </citation>
    <scope>NUCLEOTIDE SEQUENCE [LARGE SCALE GENOMIC DNA]</scope>
</reference>
<sequence>MLTEKDFMDAIKKMAERKQFGKMVIYLTACHSGSMFKSLPNNIKVYAVTSAAPDAVCYGSNFDKKRNVYLSDEFSESWMKHCNSVNLSETTLEAQFRDMKEHTKSSKIQQYGDLTLLQEKLICFQGTSSLPPAARPPAARPPAARPPDSNWCSIC</sequence>
<dbReference type="PANTHER" id="PTHR12000">
    <property type="entry name" value="HEMOGLOBINASE FAMILY MEMBER"/>
    <property type="match status" value="1"/>
</dbReference>
<evidence type="ECO:0000256" key="1">
    <source>
        <dbReference type="ARBA" id="ARBA00009941"/>
    </source>
</evidence>
<reference evidence="3" key="2">
    <citation type="journal article" date="2007" name="PLoS Biol.">
        <title>Survey sequencing and comparative analysis of the elephant shark (Callorhinchus milii) genome.</title>
        <authorList>
            <person name="Venkatesh B."/>
            <person name="Kirkness E.F."/>
            <person name="Loh Y.H."/>
            <person name="Halpern A.L."/>
            <person name="Lee A.P."/>
            <person name="Johnson J."/>
            <person name="Dandona N."/>
            <person name="Viswanathan L.D."/>
            <person name="Tay A."/>
            <person name="Venter J.C."/>
            <person name="Strausberg R.L."/>
            <person name="Brenner S."/>
        </authorList>
    </citation>
    <scope>NUCLEOTIDE SEQUENCE [LARGE SCALE GENOMIC DNA]</scope>
</reference>
<proteinExistence type="inferred from homology"/>
<evidence type="ECO:0000313" key="2">
    <source>
        <dbReference type="Ensembl" id="ENSCMIP00000036873.1"/>
    </source>
</evidence>
<dbReference type="Gene3D" id="3.40.50.1460">
    <property type="match status" value="1"/>
</dbReference>
<dbReference type="GO" id="GO:0005773">
    <property type="term" value="C:vacuole"/>
    <property type="evidence" value="ECO:0007669"/>
    <property type="project" value="GOC"/>
</dbReference>
<organism evidence="2 3">
    <name type="scientific">Callorhinchus milii</name>
    <name type="common">Ghost shark</name>
    <dbReference type="NCBI Taxonomy" id="7868"/>
    <lineage>
        <taxon>Eukaryota</taxon>
        <taxon>Metazoa</taxon>
        <taxon>Chordata</taxon>
        <taxon>Craniata</taxon>
        <taxon>Vertebrata</taxon>
        <taxon>Chondrichthyes</taxon>
        <taxon>Holocephali</taxon>
        <taxon>Chimaeriformes</taxon>
        <taxon>Callorhinchidae</taxon>
        <taxon>Callorhinchus</taxon>
    </lineage>
</organism>
<name>A0A4W3JFL6_CALMI</name>
<dbReference type="GO" id="GO:0004197">
    <property type="term" value="F:cysteine-type endopeptidase activity"/>
    <property type="evidence" value="ECO:0007669"/>
    <property type="project" value="TreeGrafter"/>
</dbReference>
<comment type="similarity">
    <text evidence="1">Belongs to the peptidase C13 family.</text>
</comment>
<dbReference type="Proteomes" id="UP000314986">
    <property type="component" value="Unassembled WGS sequence"/>
</dbReference>
<dbReference type="Pfam" id="PF01650">
    <property type="entry name" value="Peptidase_C13"/>
    <property type="match status" value="1"/>
</dbReference>
<dbReference type="GO" id="GO:0006624">
    <property type="term" value="P:vacuolar protein processing"/>
    <property type="evidence" value="ECO:0007669"/>
    <property type="project" value="TreeGrafter"/>
</dbReference>
<dbReference type="Ensembl" id="ENSCMIT00000037414.1">
    <property type="protein sequence ID" value="ENSCMIP00000036873.1"/>
    <property type="gene ID" value="ENSCMIG00000015564.1"/>
</dbReference>
<keyword evidence="3" id="KW-1185">Reference proteome</keyword>
<evidence type="ECO:0008006" key="4">
    <source>
        <dbReference type="Google" id="ProtNLM"/>
    </source>
</evidence>
<dbReference type="PANTHER" id="PTHR12000:SF21">
    <property type="entry name" value="LEGUMAIN-RELATED"/>
    <property type="match status" value="1"/>
</dbReference>
<dbReference type="GO" id="GO:0051603">
    <property type="term" value="P:proteolysis involved in protein catabolic process"/>
    <property type="evidence" value="ECO:0007669"/>
    <property type="project" value="TreeGrafter"/>
</dbReference>
<evidence type="ECO:0000313" key="3">
    <source>
        <dbReference type="Proteomes" id="UP000314986"/>
    </source>
</evidence>
<reference evidence="2" key="5">
    <citation type="submission" date="2025-09" db="UniProtKB">
        <authorList>
            <consortium name="Ensembl"/>
        </authorList>
    </citation>
    <scope>IDENTIFICATION</scope>
</reference>